<proteinExistence type="predicted"/>
<keyword evidence="2" id="KW-1185">Reference proteome</keyword>
<organism evidence="1 2">
    <name type="scientific">Simkania negevensis (strain ATCC VR-1471 / DSM 27360 / Z)</name>
    <dbReference type="NCBI Taxonomy" id="331113"/>
    <lineage>
        <taxon>Bacteria</taxon>
        <taxon>Pseudomonadati</taxon>
        <taxon>Chlamydiota</taxon>
        <taxon>Chlamydiia</taxon>
        <taxon>Parachlamydiales</taxon>
        <taxon>Simkaniaceae</taxon>
        <taxon>Simkania</taxon>
    </lineage>
</organism>
<dbReference type="EMBL" id="FR872581">
    <property type="protein sequence ID" value="CCB87827.1"/>
    <property type="molecule type" value="Genomic_DNA"/>
</dbReference>
<reference evidence="1 2" key="2">
    <citation type="journal article" date="2011" name="Mol. Biol. Evol.">
        <title>Unity in variety--the pan-genome of the Chlamydiae.</title>
        <authorList>
            <person name="Collingro A."/>
            <person name="Tischler P."/>
            <person name="Weinmaier T."/>
            <person name="Penz T."/>
            <person name="Heinz E."/>
            <person name="Brunham R.C."/>
            <person name="Read T.D."/>
            <person name="Bavoil P.M."/>
            <person name="Sachse K."/>
            <person name="Kahane S."/>
            <person name="Friedman M.G."/>
            <person name="Rattei T."/>
            <person name="Myers G.S."/>
            <person name="Horn M."/>
        </authorList>
    </citation>
    <scope>NUCLEOTIDE SEQUENCE [LARGE SCALE GENOMIC DNA]</scope>
    <source>
        <strain evidence="2">ATCC VR-1471 / Z</strain>
        <plasmid evidence="1 2">pSn</plasmid>
    </source>
</reference>
<geneLocation type="plasmid" evidence="1 2">
    <name>pSn</name>
</geneLocation>
<gene>
    <name evidence="1" type="ordered locus">SNE_B24680</name>
</gene>
<keyword evidence="1" id="KW-0614">Plasmid</keyword>
<evidence type="ECO:0000313" key="1">
    <source>
        <dbReference type="EMBL" id="CCB87827.1"/>
    </source>
</evidence>
<dbReference type="Proteomes" id="UP000000496">
    <property type="component" value="Plasmid pSn"/>
</dbReference>
<reference key="1">
    <citation type="journal article" date="2011" name="Mol. Biol. Evol.">
        <title>Unity in variety -- the pan-genome of the Chlamydiae.</title>
        <authorList>
            <person name="Collingro A."/>
            <person name="Tischler P."/>
            <person name="Weinmaier T."/>
            <person name="Penz T."/>
            <person name="Heinz E."/>
            <person name="Brunham R.C."/>
            <person name="Read T.D."/>
            <person name="Bavoil P.M."/>
            <person name="Sachse K."/>
            <person name="Kahane S."/>
            <person name="Friedman M.G."/>
            <person name="Rattei T."/>
            <person name="Myers G.S.A."/>
            <person name="Horn M."/>
        </authorList>
    </citation>
    <scope>NUCLEOTIDE SEQUENCE</scope>
    <source>
        <strain>Z</strain>
    </source>
</reference>
<dbReference type="AlphaFoldDB" id="F8L2Y1"/>
<accession>F8L2Y1</accession>
<dbReference type="HOGENOM" id="CLU_1057256_0_0_0"/>
<sequence length="263" mass="29685">MTTKTFFILFFTILTSILRAGQNDWEVELVTLSAETISLSSKYQALNTKDPGFHKTIIRITNLPDAKTYFMRWNRSFFSSSEQHQKFSKKDLFHAAETLGENVAVLVISSRGFLPGEKVYYTLETVGTESKSLQFSFIPQPIVKEVRNGKSKLIGELILLEPARYELDLEGVSSFEKLKLLSRSSEESIEREFVYTKPMRIGITPGVIGKNGGVCNLSLTRQKGDYFTLQLPWGDELLGHLSGETLPTTSSFSPIHRKVSNEK</sequence>
<evidence type="ECO:0000313" key="2">
    <source>
        <dbReference type="Proteomes" id="UP000000496"/>
    </source>
</evidence>
<dbReference type="RefSeq" id="WP_013935061.1">
    <property type="nucleotide sequence ID" value="NC_015710.1"/>
</dbReference>
<protein>
    <submittedName>
        <fullName evidence="1">Uncharacterized protein</fullName>
    </submittedName>
</protein>
<dbReference type="KEGG" id="sng:SNE_B24680"/>
<name>F8L2Y1_SIMNZ</name>
<dbReference type="eggNOG" id="ENOG5033K7B">
    <property type="taxonomic scope" value="Bacteria"/>
</dbReference>